<name>A0A915A276_PARUN</name>
<evidence type="ECO:0000313" key="1">
    <source>
        <dbReference type="Proteomes" id="UP000887569"/>
    </source>
</evidence>
<evidence type="ECO:0000313" key="3">
    <source>
        <dbReference type="WBParaSite" id="PgE207_g002_t06"/>
    </source>
</evidence>
<reference evidence="2 3" key="1">
    <citation type="submission" date="2022-11" db="UniProtKB">
        <authorList>
            <consortium name="WormBaseParasite"/>
        </authorList>
    </citation>
    <scope>IDENTIFICATION</scope>
</reference>
<accession>A0A915A276</accession>
<dbReference type="WBParaSite" id="PgE207_g002_t05">
    <property type="protein sequence ID" value="PgE207_g002_t05"/>
    <property type="gene ID" value="PgE207_g002"/>
</dbReference>
<evidence type="ECO:0000313" key="2">
    <source>
        <dbReference type="WBParaSite" id="PgE207_g002_t05"/>
    </source>
</evidence>
<dbReference type="Proteomes" id="UP000887569">
    <property type="component" value="Unplaced"/>
</dbReference>
<organism evidence="1 2">
    <name type="scientific">Parascaris univalens</name>
    <name type="common">Nematode worm</name>
    <dbReference type="NCBI Taxonomy" id="6257"/>
    <lineage>
        <taxon>Eukaryota</taxon>
        <taxon>Metazoa</taxon>
        <taxon>Ecdysozoa</taxon>
        <taxon>Nematoda</taxon>
        <taxon>Chromadorea</taxon>
        <taxon>Rhabditida</taxon>
        <taxon>Spirurina</taxon>
        <taxon>Ascaridomorpha</taxon>
        <taxon>Ascaridoidea</taxon>
        <taxon>Ascarididae</taxon>
        <taxon>Parascaris</taxon>
    </lineage>
</organism>
<proteinExistence type="predicted"/>
<dbReference type="WBParaSite" id="PgE207_g002_t06">
    <property type="protein sequence ID" value="PgE207_g002_t06"/>
    <property type="gene ID" value="PgE207_g002"/>
</dbReference>
<dbReference type="AlphaFoldDB" id="A0A915A276"/>
<protein>
    <submittedName>
        <fullName evidence="2 3">Uncharacterized protein</fullName>
    </submittedName>
</protein>
<sequence>MEVTMDFTSRIVPLGAQTTMLGNCCKISYYLTYYSRNTIMQSVKSIICST</sequence>
<keyword evidence="1" id="KW-1185">Reference proteome</keyword>